<dbReference type="Gene3D" id="3.30.70.100">
    <property type="match status" value="1"/>
</dbReference>
<dbReference type="Pfam" id="PF07045">
    <property type="entry name" value="DUF1330"/>
    <property type="match status" value="1"/>
</dbReference>
<dbReference type="InterPro" id="IPR011008">
    <property type="entry name" value="Dimeric_a/b-barrel"/>
</dbReference>
<dbReference type="EMBL" id="MWIH01000005">
    <property type="protein sequence ID" value="OQO92602.1"/>
    <property type="molecule type" value="Genomic_DNA"/>
</dbReference>
<accession>A0A1V9A635</accession>
<name>A0A1V9A635_SACPI</name>
<proteinExistence type="predicted"/>
<dbReference type="PANTHER" id="PTHR41521">
    <property type="match status" value="1"/>
</dbReference>
<dbReference type="STRING" id="1962155.B1813_10540"/>
<evidence type="ECO:0000313" key="2">
    <source>
        <dbReference type="EMBL" id="OQO92602.1"/>
    </source>
</evidence>
<dbReference type="AlphaFoldDB" id="A0A1V9A635"/>
<feature type="domain" description="DUF1330" evidence="1">
    <location>
        <begin position="5"/>
        <end position="97"/>
    </location>
</feature>
<evidence type="ECO:0000313" key="3">
    <source>
        <dbReference type="Proteomes" id="UP000192591"/>
    </source>
</evidence>
<protein>
    <recommendedName>
        <fullName evidence="1">DUF1330 domain-containing protein</fullName>
    </recommendedName>
</protein>
<dbReference type="SUPFAM" id="SSF54909">
    <property type="entry name" value="Dimeric alpha+beta barrel"/>
    <property type="match status" value="1"/>
</dbReference>
<dbReference type="PANTHER" id="PTHR41521:SF4">
    <property type="entry name" value="BLR0684 PROTEIN"/>
    <property type="match status" value="1"/>
</dbReference>
<dbReference type="Proteomes" id="UP000192591">
    <property type="component" value="Unassembled WGS sequence"/>
</dbReference>
<sequence>MTARGYVIAHLRNVKFGPDVQRYMEQIEATFELFGGTWLIHGAASEIVEGDWPGDIVIIEFPTLSAARDWYSSPAYQAILSLRTGHMDSRVALVPGVPAGYRSAHTIAKLLAT</sequence>
<gene>
    <name evidence="2" type="ORF">B1813_10540</name>
</gene>
<reference evidence="2 3" key="1">
    <citation type="submission" date="2017-02" db="EMBL/GenBank/DDBJ databases">
        <title>Draft genome of Saccharomonospora sp. 154.</title>
        <authorList>
            <person name="Alonso-Carmona G.S."/>
            <person name="De La Haba R."/>
            <person name="Vera-Gargallo B."/>
            <person name="Sandoval-Trujillo A.H."/>
            <person name="Ramirez-Duran N."/>
            <person name="Ventosa A."/>
        </authorList>
    </citation>
    <scope>NUCLEOTIDE SEQUENCE [LARGE SCALE GENOMIC DNA]</scope>
    <source>
        <strain evidence="2 3">LRS4.154</strain>
    </source>
</reference>
<comment type="caution">
    <text evidence="2">The sequence shown here is derived from an EMBL/GenBank/DDBJ whole genome shotgun (WGS) entry which is preliminary data.</text>
</comment>
<dbReference type="RefSeq" id="WP_081191642.1">
    <property type="nucleotide sequence ID" value="NZ_MWIH01000005.1"/>
</dbReference>
<organism evidence="2 3">
    <name type="scientific">Saccharomonospora piscinae</name>
    <dbReference type="NCBI Taxonomy" id="687388"/>
    <lineage>
        <taxon>Bacteria</taxon>
        <taxon>Bacillati</taxon>
        <taxon>Actinomycetota</taxon>
        <taxon>Actinomycetes</taxon>
        <taxon>Pseudonocardiales</taxon>
        <taxon>Pseudonocardiaceae</taxon>
        <taxon>Saccharomonospora</taxon>
    </lineage>
</organism>
<keyword evidence="3" id="KW-1185">Reference proteome</keyword>
<evidence type="ECO:0000259" key="1">
    <source>
        <dbReference type="Pfam" id="PF07045"/>
    </source>
</evidence>
<dbReference type="InterPro" id="IPR010753">
    <property type="entry name" value="DUF1330"/>
</dbReference>